<evidence type="ECO:0000313" key="1">
    <source>
        <dbReference type="EMBL" id="KAK7085077.1"/>
    </source>
</evidence>
<proteinExistence type="predicted"/>
<protein>
    <submittedName>
        <fullName evidence="1">Uncharacterized protein</fullName>
    </submittedName>
</protein>
<name>A0AAN8XIP5_HALRR</name>
<dbReference type="EMBL" id="JAXCGZ010001907">
    <property type="protein sequence ID" value="KAK7085077.1"/>
    <property type="molecule type" value="Genomic_DNA"/>
</dbReference>
<reference evidence="1 2" key="1">
    <citation type="submission" date="2023-11" db="EMBL/GenBank/DDBJ databases">
        <title>Halocaridina rubra genome assembly.</title>
        <authorList>
            <person name="Smith C."/>
        </authorList>
    </citation>
    <scope>NUCLEOTIDE SEQUENCE [LARGE SCALE GENOMIC DNA]</scope>
    <source>
        <strain evidence="1">EP-1</strain>
        <tissue evidence="1">Whole</tissue>
    </source>
</reference>
<comment type="caution">
    <text evidence="1">The sequence shown here is derived from an EMBL/GenBank/DDBJ whole genome shotgun (WGS) entry which is preliminary data.</text>
</comment>
<dbReference type="AlphaFoldDB" id="A0AAN8XIP5"/>
<organism evidence="1 2">
    <name type="scientific">Halocaridina rubra</name>
    <name type="common">Hawaiian red shrimp</name>
    <dbReference type="NCBI Taxonomy" id="373956"/>
    <lineage>
        <taxon>Eukaryota</taxon>
        <taxon>Metazoa</taxon>
        <taxon>Ecdysozoa</taxon>
        <taxon>Arthropoda</taxon>
        <taxon>Crustacea</taxon>
        <taxon>Multicrustacea</taxon>
        <taxon>Malacostraca</taxon>
        <taxon>Eumalacostraca</taxon>
        <taxon>Eucarida</taxon>
        <taxon>Decapoda</taxon>
        <taxon>Pleocyemata</taxon>
        <taxon>Caridea</taxon>
        <taxon>Atyoidea</taxon>
        <taxon>Atyidae</taxon>
        <taxon>Halocaridina</taxon>
    </lineage>
</organism>
<dbReference type="Proteomes" id="UP001381693">
    <property type="component" value="Unassembled WGS sequence"/>
</dbReference>
<keyword evidence="2" id="KW-1185">Reference proteome</keyword>
<sequence length="98" mass="11081">MPNYYFGDSSIEAFSGYITIPHVYPWQLTEDEIGKLASNEEEPEGDMAEGLWYIHTINDMSITTVVHNSSMTQFAPYTSSSVTRCVIMSHSLIIRHCS</sequence>
<accession>A0AAN8XIP5</accession>
<gene>
    <name evidence="1" type="ORF">SK128_006278</name>
</gene>
<evidence type="ECO:0000313" key="2">
    <source>
        <dbReference type="Proteomes" id="UP001381693"/>
    </source>
</evidence>